<evidence type="ECO:0000256" key="4">
    <source>
        <dbReference type="ARBA" id="ARBA00022793"/>
    </source>
</evidence>
<dbReference type="GO" id="GO:0004590">
    <property type="term" value="F:orotidine-5'-phosphate decarboxylase activity"/>
    <property type="evidence" value="ECO:0007669"/>
    <property type="project" value="UniProtKB-UniRule"/>
</dbReference>
<dbReference type="InterPro" id="IPR047596">
    <property type="entry name" value="OMPdecase_bac"/>
</dbReference>
<dbReference type="InterPro" id="IPR011060">
    <property type="entry name" value="RibuloseP-bd_barrel"/>
</dbReference>
<evidence type="ECO:0000256" key="8">
    <source>
        <dbReference type="ARBA" id="ARBA00061012"/>
    </source>
</evidence>
<dbReference type="HAMAP" id="MF_01200_B">
    <property type="entry name" value="OMPdecase_type1_B"/>
    <property type="match status" value="1"/>
</dbReference>
<dbReference type="PANTHER" id="PTHR32119:SF2">
    <property type="entry name" value="OROTIDINE 5'-PHOSPHATE DECARBOXYLASE"/>
    <property type="match status" value="1"/>
</dbReference>
<keyword evidence="5 9" id="KW-0665">Pyrimidine biosynthesis</keyword>
<dbReference type="NCBIfam" id="NF001273">
    <property type="entry name" value="PRK00230.1"/>
    <property type="match status" value="1"/>
</dbReference>
<dbReference type="FunFam" id="3.20.20.70:FF:000015">
    <property type="entry name" value="Orotidine 5'-phosphate decarboxylase"/>
    <property type="match status" value="1"/>
</dbReference>
<dbReference type="SMART" id="SM00934">
    <property type="entry name" value="OMPdecase"/>
    <property type="match status" value="1"/>
</dbReference>
<keyword evidence="6 9" id="KW-0456">Lyase</keyword>
<keyword evidence="15" id="KW-1185">Reference proteome</keyword>
<comment type="catalytic activity">
    <reaction evidence="7 9 12">
        <text>orotidine 5'-phosphate + H(+) = UMP + CO2</text>
        <dbReference type="Rhea" id="RHEA:11596"/>
        <dbReference type="ChEBI" id="CHEBI:15378"/>
        <dbReference type="ChEBI" id="CHEBI:16526"/>
        <dbReference type="ChEBI" id="CHEBI:57538"/>
        <dbReference type="ChEBI" id="CHEBI:57865"/>
        <dbReference type="EC" id="4.1.1.23"/>
    </reaction>
</comment>
<evidence type="ECO:0000256" key="11">
    <source>
        <dbReference type="PIRSR" id="PIRSR614732-2"/>
    </source>
</evidence>
<feature type="binding site" evidence="9 11">
    <location>
        <position position="217"/>
    </location>
    <ligand>
        <name>substrate</name>
    </ligand>
</feature>
<dbReference type="InterPro" id="IPR018089">
    <property type="entry name" value="OMPdecase_AS"/>
</dbReference>
<feature type="active site" description="For OMPdecase activity" evidence="10">
    <location>
        <position position="63"/>
    </location>
</feature>
<feature type="binding site" evidence="9 11">
    <location>
        <position position="216"/>
    </location>
    <ligand>
        <name>substrate</name>
    </ligand>
</feature>
<feature type="binding site" evidence="9">
    <location>
        <begin position="61"/>
        <end position="70"/>
    </location>
    <ligand>
        <name>substrate</name>
    </ligand>
</feature>
<dbReference type="AlphaFoldDB" id="A0A2U3QFS9"/>
<dbReference type="Gene3D" id="3.20.20.70">
    <property type="entry name" value="Aldolase class I"/>
    <property type="match status" value="1"/>
</dbReference>
<dbReference type="CDD" id="cd04725">
    <property type="entry name" value="OMP_decarboxylase_like"/>
    <property type="match status" value="1"/>
</dbReference>
<dbReference type="EMBL" id="OUUY01000064">
    <property type="protein sequence ID" value="SPQ00264.1"/>
    <property type="molecule type" value="Genomic_DNA"/>
</dbReference>
<comment type="pathway">
    <text evidence="2 9 12">Pyrimidine metabolism; UMP biosynthesis via de novo pathway; UMP from orotate: step 2/2.</text>
</comment>
<feature type="binding site" evidence="9 11">
    <location>
        <position position="125"/>
    </location>
    <ligand>
        <name>substrate</name>
    </ligand>
</feature>
<dbReference type="UniPathway" id="UPA00070">
    <property type="reaction ID" value="UER00120"/>
</dbReference>
<feature type="active site" description="Proton donor" evidence="9">
    <location>
        <position position="63"/>
    </location>
</feature>
<comment type="similarity">
    <text evidence="8 9">Belongs to the OMP decarboxylase family. Type 1 subfamily.</text>
</comment>
<dbReference type="Proteomes" id="UP000245125">
    <property type="component" value="Unassembled WGS sequence"/>
</dbReference>
<feature type="domain" description="Orotidine 5'-phosphate decarboxylase" evidence="13">
    <location>
        <begin position="6"/>
        <end position="232"/>
    </location>
</feature>
<dbReference type="PANTHER" id="PTHR32119">
    <property type="entry name" value="OROTIDINE 5'-PHOSPHATE DECARBOXYLASE"/>
    <property type="match status" value="1"/>
</dbReference>
<protein>
    <recommendedName>
        <fullName evidence="9">Orotidine 5'-phosphate decarboxylase</fullName>
        <ecNumber evidence="9">4.1.1.23</ecNumber>
    </recommendedName>
    <alternativeName>
        <fullName evidence="9">OMP decarboxylase</fullName>
        <shortName evidence="9">OMPDCase</shortName>
        <shortName evidence="9">OMPdecase</shortName>
    </alternativeName>
</protein>
<evidence type="ECO:0000256" key="3">
    <source>
        <dbReference type="ARBA" id="ARBA00011738"/>
    </source>
</evidence>
<dbReference type="InterPro" id="IPR001754">
    <property type="entry name" value="OMPdeCOase_dom"/>
</dbReference>
<feature type="binding site" evidence="9 11">
    <location>
        <position position="12"/>
    </location>
    <ligand>
        <name>substrate</name>
    </ligand>
</feature>
<dbReference type="GO" id="GO:0006207">
    <property type="term" value="P:'de novo' pyrimidine nucleobase biosynthetic process"/>
    <property type="evidence" value="ECO:0007669"/>
    <property type="project" value="InterPro"/>
</dbReference>
<dbReference type="GO" id="GO:0005829">
    <property type="term" value="C:cytosol"/>
    <property type="evidence" value="ECO:0007669"/>
    <property type="project" value="TreeGrafter"/>
</dbReference>
<evidence type="ECO:0000256" key="10">
    <source>
        <dbReference type="PIRSR" id="PIRSR614732-1"/>
    </source>
</evidence>
<evidence type="ECO:0000256" key="7">
    <source>
        <dbReference type="ARBA" id="ARBA00049157"/>
    </source>
</evidence>
<dbReference type="OrthoDB" id="9806203at2"/>
<dbReference type="PROSITE" id="PS00156">
    <property type="entry name" value="OMPDECASE"/>
    <property type="match status" value="1"/>
</dbReference>
<proteinExistence type="inferred from homology"/>
<evidence type="ECO:0000313" key="15">
    <source>
        <dbReference type="Proteomes" id="UP000245125"/>
    </source>
</evidence>
<evidence type="ECO:0000313" key="14">
    <source>
        <dbReference type="EMBL" id="SPQ00264.1"/>
    </source>
</evidence>
<dbReference type="EC" id="4.1.1.23" evidence="9"/>
<name>A0A2U3QFS9_9BACT</name>
<reference evidence="15" key="1">
    <citation type="submission" date="2018-03" db="EMBL/GenBank/DDBJ databases">
        <authorList>
            <person name="Zecchin S."/>
        </authorList>
    </citation>
    <scope>NUCLEOTIDE SEQUENCE [LARGE SCALE GENOMIC DNA]</scope>
</reference>
<evidence type="ECO:0000256" key="12">
    <source>
        <dbReference type="RuleBase" id="RU000512"/>
    </source>
</evidence>
<dbReference type="NCBIfam" id="TIGR01740">
    <property type="entry name" value="pyrF"/>
    <property type="match status" value="1"/>
</dbReference>
<dbReference type="GO" id="GO:0044205">
    <property type="term" value="P:'de novo' UMP biosynthetic process"/>
    <property type="evidence" value="ECO:0007669"/>
    <property type="project" value="UniProtKB-UniRule"/>
</dbReference>
<organism evidence="14 15">
    <name type="scientific">Candidatus Sulfobium mesophilum</name>
    <dbReference type="NCBI Taxonomy" id="2016548"/>
    <lineage>
        <taxon>Bacteria</taxon>
        <taxon>Pseudomonadati</taxon>
        <taxon>Nitrospirota</taxon>
        <taxon>Nitrospiria</taxon>
        <taxon>Nitrospirales</taxon>
        <taxon>Nitrospiraceae</taxon>
        <taxon>Candidatus Sulfobium</taxon>
    </lineage>
</organism>
<feature type="active site" description="For OMPdecase activity" evidence="10">
    <location>
        <position position="61"/>
    </location>
</feature>
<evidence type="ECO:0000256" key="5">
    <source>
        <dbReference type="ARBA" id="ARBA00022975"/>
    </source>
</evidence>
<comment type="subunit">
    <text evidence="3 9">Homodimer.</text>
</comment>
<feature type="binding site" evidence="9 11">
    <location>
        <position position="196"/>
    </location>
    <ligand>
        <name>substrate</name>
    </ligand>
</feature>
<evidence type="ECO:0000259" key="13">
    <source>
        <dbReference type="SMART" id="SM00934"/>
    </source>
</evidence>
<evidence type="ECO:0000256" key="1">
    <source>
        <dbReference type="ARBA" id="ARBA00002356"/>
    </source>
</evidence>
<feature type="binding site" evidence="9 11">
    <location>
        <position position="34"/>
    </location>
    <ligand>
        <name>substrate</name>
    </ligand>
</feature>
<comment type="function">
    <text evidence="1 9">Catalyzes the decarboxylation of orotidine 5'-monophosphate (OMP) to uridine 5'-monophosphate (UMP).</text>
</comment>
<dbReference type="Pfam" id="PF00215">
    <property type="entry name" value="OMPdecase"/>
    <property type="match status" value="1"/>
</dbReference>
<gene>
    <name evidence="9 14" type="primary">pyrF</name>
    <name evidence="14" type="ORF">NBG4_20070</name>
</gene>
<feature type="binding site" evidence="9 11">
    <location>
        <position position="187"/>
    </location>
    <ligand>
        <name>substrate</name>
    </ligand>
</feature>
<evidence type="ECO:0000256" key="6">
    <source>
        <dbReference type="ARBA" id="ARBA00023239"/>
    </source>
</evidence>
<accession>A0A2U3QFS9</accession>
<dbReference type="InterPro" id="IPR013785">
    <property type="entry name" value="Aldolase_TIM"/>
</dbReference>
<feature type="active site" description="For OMPdecase activity" evidence="10">
    <location>
        <position position="66"/>
    </location>
</feature>
<sequence length="239" mass="26338">MEINEKLILALDIDDVDYAIELIDKFCSYIMIFKVGLELFSTAGPSIVQEIHKRGRKVFLDLKFHDIPTTVSKAGICAARLGVFMFNVHASGGLDMMKKCRDDVVNVCLRENISRPRILAVTVLTSMSQEVLRNEMGIQHSLNIHVRHLSGLALKAGLDGVVASAKEATMVRGHCGSGFLIVTPGIRPSWAPIDDQMRTMTPRNALRHGSDYIVIGRAILNQPDPVKAIELISSEMQSA</sequence>
<keyword evidence="4 9" id="KW-0210">Decarboxylase</keyword>
<dbReference type="InterPro" id="IPR014732">
    <property type="entry name" value="OMPdecase"/>
</dbReference>
<evidence type="ECO:0000256" key="9">
    <source>
        <dbReference type="HAMAP-Rule" id="MF_01200"/>
    </source>
</evidence>
<evidence type="ECO:0000256" key="2">
    <source>
        <dbReference type="ARBA" id="ARBA00004861"/>
    </source>
</evidence>
<dbReference type="SUPFAM" id="SSF51366">
    <property type="entry name" value="Ribulose-phoshate binding barrel"/>
    <property type="match status" value="1"/>
</dbReference>